<evidence type="ECO:0000256" key="1">
    <source>
        <dbReference type="ARBA" id="ARBA00023015"/>
    </source>
</evidence>
<dbReference type="SUPFAM" id="SSF51182">
    <property type="entry name" value="RmlC-like cupins"/>
    <property type="match status" value="1"/>
</dbReference>
<keyword evidence="1" id="KW-0805">Transcription regulation</keyword>
<dbReference type="PANTHER" id="PTHR46797">
    <property type="entry name" value="HTH-TYPE TRANSCRIPTIONAL REGULATOR"/>
    <property type="match status" value="1"/>
</dbReference>
<accession>A0ABT4QKF8</accession>
<organism evidence="5 6">
    <name type="scientific">Paenibacillus gyeongsangnamensis</name>
    <dbReference type="NCBI Taxonomy" id="3388067"/>
    <lineage>
        <taxon>Bacteria</taxon>
        <taxon>Bacillati</taxon>
        <taxon>Bacillota</taxon>
        <taxon>Bacilli</taxon>
        <taxon>Bacillales</taxon>
        <taxon>Paenibacillaceae</taxon>
        <taxon>Paenibacillus</taxon>
    </lineage>
</organism>
<dbReference type="Gene3D" id="2.60.120.10">
    <property type="entry name" value="Jelly Rolls"/>
    <property type="match status" value="1"/>
</dbReference>
<evidence type="ECO:0000313" key="5">
    <source>
        <dbReference type="EMBL" id="MCZ8517352.1"/>
    </source>
</evidence>
<dbReference type="Gene3D" id="1.10.260.40">
    <property type="entry name" value="lambda repressor-like DNA-binding domains"/>
    <property type="match status" value="1"/>
</dbReference>
<keyword evidence="6" id="KW-1185">Reference proteome</keyword>
<dbReference type="InterPro" id="IPR011051">
    <property type="entry name" value="RmlC_Cupin_sf"/>
</dbReference>
<keyword evidence="3" id="KW-0804">Transcription</keyword>
<dbReference type="PANTHER" id="PTHR46797:SF23">
    <property type="entry name" value="HTH-TYPE TRANSCRIPTIONAL REGULATOR SUTR"/>
    <property type="match status" value="1"/>
</dbReference>
<dbReference type="RefSeq" id="WP_269885881.1">
    <property type="nucleotide sequence ID" value="NZ_JAQAGZ010000036.1"/>
</dbReference>
<dbReference type="InterPro" id="IPR010982">
    <property type="entry name" value="Lambda_DNA-bd_dom_sf"/>
</dbReference>
<dbReference type="InterPro" id="IPR001387">
    <property type="entry name" value="Cro/C1-type_HTH"/>
</dbReference>
<evidence type="ECO:0000256" key="2">
    <source>
        <dbReference type="ARBA" id="ARBA00023125"/>
    </source>
</evidence>
<sequence length="187" mass="21558">MEQDQIHKKIGRNLQSIRKARSLSLDQVAELTGVSKAMIGQIERGDSNPTISILWKIVNGLHISFTSLIEEEAPKVTHTRFDELEPFSEKDGQYRSYPLIPFEQQKQFEVYTVEMESGCEHESEAHNEGVEEYILMSRGEMQLDIHQETYRLQAGDALHFTADKPHTYKNVSDGKTVYHTIIFYPKN</sequence>
<dbReference type="Proteomes" id="UP001527882">
    <property type="component" value="Unassembled WGS sequence"/>
</dbReference>
<comment type="caution">
    <text evidence="5">The sequence shown here is derived from an EMBL/GenBank/DDBJ whole genome shotgun (WGS) entry which is preliminary data.</text>
</comment>
<dbReference type="CDD" id="cd02209">
    <property type="entry name" value="cupin_XRE_C"/>
    <property type="match status" value="1"/>
</dbReference>
<feature type="domain" description="HTH cro/C1-type" evidence="4">
    <location>
        <begin position="14"/>
        <end position="68"/>
    </location>
</feature>
<dbReference type="Pfam" id="PF01381">
    <property type="entry name" value="HTH_3"/>
    <property type="match status" value="1"/>
</dbReference>
<dbReference type="CDD" id="cd00093">
    <property type="entry name" value="HTH_XRE"/>
    <property type="match status" value="1"/>
</dbReference>
<dbReference type="SUPFAM" id="SSF47413">
    <property type="entry name" value="lambda repressor-like DNA-binding domains"/>
    <property type="match status" value="1"/>
</dbReference>
<reference evidence="5 6" key="1">
    <citation type="submission" date="2022-12" db="EMBL/GenBank/DDBJ databases">
        <title>Draft genome sequence of Paenibacillus sp. dW9.</title>
        <authorList>
            <person name="Choi E.-W."/>
            <person name="Kim D.-U."/>
        </authorList>
    </citation>
    <scope>NUCLEOTIDE SEQUENCE [LARGE SCALE GENOMIC DNA]</scope>
    <source>
        <strain evidence="6">dW9</strain>
    </source>
</reference>
<proteinExistence type="predicted"/>
<evidence type="ECO:0000256" key="3">
    <source>
        <dbReference type="ARBA" id="ARBA00023163"/>
    </source>
</evidence>
<protein>
    <submittedName>
        <fullName evidence="5">XRE family transcriptional regulator</fullName>
    </submittedName>
</protein>
<gene>
    <name evidence="5" type="ORF">O9H85_34395</name>
</gene>
<dbReference type="PROSITE" id="PS50943">
    <property type="entry name" value="HTH_CROC1"/>
    <property type="match status" value="1"/>
</dbReference>
<dbReference type="InterPro" id="IPR013096">
    <property type="entry name" value="Cupin_2"/>
</dbReference>
<keyword evidence="2" id="KW-0238">DNA-binding</keyword>
<dbReference type="InterPro" id="IPR014710">
    <property type="entry name" value="RmlC-like_jellyroll"/>
</dbReference>
<dbReference type="InterPro" id="IPR050807">
    <property type="entry name" value="TransReg_Diox_bact_type"/>
</dbReference>
<evidence type="ECO:0000313" key="6">
    <source>
        <dbReference type="Proteomes" id="UP001527882"/>
    </source>
</evidence>
<evidence type="ECO:0000259" key="4">
    <source>
        <dbReference type="PROSITE" id="PS50943"/>
    </source>
</evidence>
<dbReference type="EMBL" id="JAQAGZ010000036">
    <property type="protein sequence ID" value="MCZ8517352.1"/>
    <property type="molecule type" value="Genomic_DNA"/>
</dbReference>
<dbReference type="SMART" id="SM00530">
    <property type="entry name" value="HTH_XRE"/>
    <property type="match status" value="1"/>
</dbReference>
<name>A0ABT4QKF8_9BACL</name>
<dbReference type="Pfam" id="PF07883">
    <property type="entry name" value="Cupin_2"/>
    <property type="match status" value="1"/>
</dbReference>